<protein>
    <submittedName>
        <fullName evidence="2">Uncharacterized protein</fullName>
    </submittedName>
</protein>
<dbReference type="InParanoid" id="A0A1Y2G4K3"/>
<dbReference type="Proteomes" id="UP000193467">
    <property type="component" value="Unassembled WGS sequence"/>
</dbReference>
<evidence type="ECO:0000313" key="2">
    <source>
        <dbReference type="EMBL" id="ORY92886.1"/>
    </source>
</evidence>
<evidence type="ECO:0000313" key="3">
    <source>
        <dbReference type="Proteomes" id="UP000193467"/>
    </source>
</evidence>
<feature type="region of interest" description="Disordered" evidence="1">
    <location>
        <begin position="252"/>
        <end position="334"/>
    </location>
</feature>
<gene>
    <name evidence="2" type="ORF">BCR35DRAFT_327969</name>
</gene>
<dbReference type="AlphaFoldDB" id="A0A1Y2G4K3"/>
<reference evidence="2 3" key="1">
    <citation type="submission" date="2016-07" db="EMBL/GenBank/DDBJ databases">
        <title>Pervasive Adenine N6-methylation of Active Genes in Fungi.</title>
        <authorList>
            <consortium name="DOE Joint Genome Institute"/>
            <person name="Mondo S.J."/>
            <person name="Dannebaum R.O."/>
            <person name="Kuo R.C."/>
            <person name="Labutti K."/>
            <person name="Haridas S."/>
            <person name="Kuo A."/>
            <person name="Salamov A."/>
            <person name="Ahrendt S.R."/>
            <person name="Lipzen A."/>
            <person name="Sullivan W."/>
            <person name="Andreopoulos W.B."/>
            <person name="Clum A."/>
            <person name="Lindquist E."/>
            <person name="Daum C."/>
            <person name="Ramamoorthy G.K."/>
            <person name="Gryganskyi A."/>
            <person name="Culley D."/>
            <person name="Magnuson J.K."/>
            <person name="James T.Y."/>
            <person name="O'Malley M.A."/>
            <person name="Stajich J.E."/>
            <person name="Spatafora J.W."/>
            <person name="Visel A."/>
            <person name="Grigoriev I.V."/>
        </authorList>
    </citation>
    <scope>NUCLEOTIDE SEQUENCE [LARGE SCALE GENOMIC DNA]</scope>
    <source>
        <strain evidence="2 3">62-1032</strain>
    </source>
</reference>
<sequence>MTRLNFHLFTPGLLLRAPPPPRFFAPVFSSSLRLPDTSFLPPLGLGLGARGFIASPRVGGNPQHRELFPPAWTPSKGAKWERESGVEARVEKVEMRREITPFAKTDTSTKHPTAALHSSFAAPAAPPSFYSPSNGGRPSPMEHSPIHSYLRNSTSHQRAALEAHALSQVTALQLRSRGNLRRSSLLYGTQWQLDPNFSDNNWLAIPTDKEGKTFHWVTAGQALLFFGRGLGVRDERVWKSVDRRLRRGLKKMGNRDVEGSGGSAAAVVGGNGATSAPAGGSPKGGAGRQDDGEGGPVSGGVGSGVTPSSTGNSGSIYLPWDLSSSRPKKSSRTFLGLEEWRRIEMMVDRGSSSPARV</sequence>
<name>A0A1Y2G4K3_9BASI</name>
<feature type="compositionally biased region" description="Low complexity" evidence="1">
    <location>
        <begin position="304"/>
        <end position="315"/>
    </location>
</feature>
<evidence type="ECO:0000256" key="1">
    <source>
        <dbReference type="SAM" id="MobiDB-lite"/>
    </source>
</evidence>
<feature type="compositionally biased region" description="Low complexity" evidence="1">
    <location>
        <begin position="263"/>
        <end position="280"/>
    </location>
</feature>
<accession>A0A1Y2G4K3</accession>
<comment type="caution">
    <text evidence="2">The sequence shown here is derived from an EMBL/GenBank/DDBJ whole genome shotgun (WGS) entry which is preliminary data.</text>
</comment>
<keyword evidence="3" id="KW-1185">Reference proteome</keyword>
<feature type="compositionally biased region" description="Gly residues" evidence="1">
    <location>
        <begin position="294"/>
        <end position="303"/>
    </location>
</feature>
<dbReference type="EMBL" id="MCGR01000001">
    <property type="protein sequence ID" value="ORY92886.1"/>
    <property type="molecule type" value="Genomic_DNA"/>
</dbReference>
<proteinExistence type="predicted"/>
<organism evidence="2 3">
    <name type="scientific">Leucosporidium creatinivorum</name>
    <dbReference type="NCBI Taxonomy" id="106004"/>
    <lineage>
        <taxon>Eukaryota</taxon>
        <taxon>Fungi</taxon>
        <taxon>Dikarya</taxon>
        <taxon>Basidiomycota</taxon>
        <taxon>Pucciniomycotina</taxon>
        <taxon>Microbotryomycetes</taxon>
        <taxon>Leucosporidiales</taxon>
        <taxon>Leucosporidium</taxon>
    </lineage>
</organism>